<dbReference type="PROSITE" id="PS00564">
    <property type="entry name" value="ARGININOSUCCIN_SYN_1"/>
    <property type="match status" value="1"/>
</dbReference>
<keyword evidence="6" id="KW-0547">Nucleotide-binding</keyword>
<evidence type="ECO:0000259" key="9">
    <source>
        <dbReference type="Pfam" id="PF20979"/>
    </source>
</evidence>
<protein>
    <recommendedName>
        <fullName evidence="2">argininosuccinate synthase</fullName>
        <ecNumber evidence="2">6.3.4.5</ecNumber>
    </recommendedName>
</protein>
<keyword evidence="5" id="KW-0028">Amino-acid biosynthesis</keyword>
<evidence type="ECO:0000256" key="5">
    <source>
        <dbReference type="ARBA" id="ARBA00022605"/>
    </source>
</evidence>
<evidence type="ECO:0000256" key="7">
    <source>
        <dbReference type="ARBA" id="ARBA00022840"/>
    </source>
</evidence>
<feature type="domain" description="Arginosuccinate synthase C-terminal" evidence="9">
    <location>
        <begin position="185"/>
        <end position="406"/>
    </location>
</feature>
<dbReference type="PANTHER" id="PTHR11587">
    <property type="entry name" value="ARGININOSUCCINATE SYNTHASE"/>
    <property type="match status" value="1"/>
</dbReference>
<dbReference type="PANTHER" id="PTHR11587:SF2">
    <property type="entry name" value="ARGININOSUCCINATE SYNTHASE"/>
    <property type="match status" value="1"/>
</dbReference>
<keyword evidence="3" id="KW-0055">Arginine biosynthesis</keyword>
<evidence type="ECO:0000256" key="3">
    <source>
        <dbReference type="ARBA" id="ARBA00022571"/>
    </source>
</evidence>
<sequence length="425" mass="47600">MSKGRVCLAYSGGLDTSTILKWLLLEGYSVVCFLANVGQEEDWAAVEKKALALGAERMVIEDLQKEFVEELVFRSIQCNAIYQDRYLLGTSLARPVIARAQVRVAQEYNCDFLSHGCTGKGNEYVLVVPHSVRFELAFKACNPSMKIIAPWRLPEFIEKFQGRADLLKFAADNNIPISTSPAKSYSMDDNLVHCSYESGILEDPDHTPPKDLWTRTVDPVDAPDKPEEFTIKFEKGIPVSVITANKEETDSLELFKLLNKIGHDHGVGRIDIVEDRFVGLKSRGCYDTPGLTIARLAHIDLEGICLDARVRRIRDGLTMEWSHCLYNGMYFSPEREFLDNSIQFAQRNVNGQVRLLAYKGNVYTLGRSSTTSNLYSETAASMDSLEGFSPMDTSGFIAIQAIRLESYGLQKIKDGEPLSEPPKRS</sequence>
<dbReference type="Pfam" id="PF00764">
    <property type="entry name" value="Arginosuc_synth"/>
    <property type="match status" value="1"/>
</dbReference>
<evidence type="ECO:0000259" key="8">
    <source>
        <dbReference type="Pfam" id="PF00764"/>
    </source>
</evidence>
<proteinExistence type="inferred from homology"/>
<dbReference type="CDD" id="cd01999">
    <property type="entry name" value="ASS"/>
    <property type="match status" value="1"/>
</dbReference>
<dbReference type="SUPFAM" id="SSF69864">
    <property type="entry name" value="Argininosuccinate synthetase, C-terminal domain"/>
    <property type="match status" value="1"/>
</dbReference>
<dbReference type="InterPro" id="IPR048268">
    <property type="entry name" value="Arginosuc_syn_C"/>
</dbReference>
<organism evidence="10 11">
    <name type="scientific">Cladobotryum mycophilum</name>
    <dbReference type="NCBI Taxonomy" id="491253"/>
    <lineage>
        <taxon>Eukaryota</taxon>
        <taxon>Fungi</taxon>
        <taxon>Dikarya</taxon>
        <taxon>Ascomycota</taxon>
        <taxon>Pezizomycotina</taxon>
        <taxon>Sordariomycetes</taxon>
        <taxon>Hypocreomycetidae</taxon>
        <taxon>Hypocreales</taxon>
        <taxon>Hypocreaceae</taxon>
        <taxon>Cladobotryum</taxon>
    </lineage>
</organism>
<dbReference type="SUPFAM" id="SSF52402">
    <property type="entry name" value="Adenine nucleotide alpha hydrolases-like"/>
    <property type="match status" value="1"/>
</dbReference>
<keyword evidence="11" id="KW-1185">Reference proteome</keyword>
<evidence type="ECO:0000256" key="4">
    <source>
        <dbReference type="ARBA" id="ARBA00022598"/>
    </source>
</evidence>
<dbReference type="EC" id="6.3.4.5" evidence="2"/>
<dbReference type="Pfam" id="PF20979">
    <property type="entry name" value="Arginosuc_syn_C"/>
    <property type="match status" value="1"/>
</dbReference>
<dbReference type="Gene3D" id="3.90.1260.10">
    <property type="entry name" value="Argininosuccinate synthetase, chain A, domain 2"/>
    <property type="match status" value="1"/>
</dbReference>
<dbReference type="InterPro" id="IPR024074">
    <property type="entry name" value="AS_cat/multimer_dom_body"/>
</dbReference>
<dbReference type="InterPro" id="IPR023434">
    <property type="entry name" value="Arginosuc_synth_type_1_subfam"/>
</dbReference>
<evidence type="ECO:0000256" key="2">
    <source>
        <dbReference type="ARBA" id="ARBA00012286"/>
    </source>
</evidence>
<dbReference type="Gene3D" id="3.40.50.620">
    <property type="entry name" value="HUPs"/>
    <property type="match status" value="1"/>
</dbReference>
<name>A0ABR0SNU9_9HYPO</name>
<accession>A0ABR0SNU9</accession>
<dbReference type="NCBIfam" id="TIGR00032">
    <property type="entry name" value="argG"/>
    <property type="match status" value="1"/>
</dbReference>
<comment type="pathway">
    <text evidence="1">Amino-acid biosynthesis; L-arginine biosynthesis; L-arginine from L-ornithine and carbamoyl phosphate: step 2/3.</text>
</comment>
<feature type="domain" description="Arginosuccinate synthase-like N-terminal" evidence="8">
    <location>
        <begin position="5"/>
        <end position="176"/>
    </location>
</feature>
<evidence type="ECO:0000313" key="11">
    <source>
        <dbReference type="Proteomes" id="UP001338125"/>
    </source>
</evidence>
<keyword evidence="4" id="KW-0436">Ligase</keyword>
<dbReference type="Proteomes" id="UP001338125">
    <property type="component" value="Unassembled WGS sequence"/>
</dbReference>
<keyword evidence="7" id="KW-0067">ATP-binding</keyword>
<dbReference type="InterPro" id="IPR048267">
    <property type="entry name" value="Arginosuc_syn_N"/>
</dbReference>
<gene>
    <name evidence="10" type="ORF">PT974_07205</name>
</gene>
<evidence type="ECO:0000256" key="6">
    <source>
        <dbReference type="ARBA" id="ARBA00022741"/>
    </source>
</evidence>
<dbReference type="InterPro" id="IPR018223">
    <property type="entry name" value="Arginosuc_synth_CS"/>
</dbReference>
<reference evidence="10 11" key="1">
    <citation type="submission" date="2024-01" db="EMBL/GenBank/DDBJ databases">
        <title>Complete genome of Cladobotryum mycophilum ATHUM6906.</title>
        <authorList>
            <person name="Christinaki A.C."/>
            <person name="Myridakis A.I."/>
            <person name="Kouvelis V.N."/>
        </authorList>
    </citation>
    <scope>NUCLEOTIDE SEQUENCE [LARGE SCALE GENOMIC DNA]</scope>
    <source>
        <strain evidence="10 11">ATHUM6906</strain>
    </source>
</reference>
<dbReference type="InterPro" id="IPR001518">
    <property type="entry name" value="Arginosuc_synth"/>
</dbReference>
<dbReference type="HAMAP" id="MF_00005">
    <property type="entry name" value="Arg_succ_synth_type1"/>
    <property type="match status" value="1"/>
</dbReference>
<dbReference type="InterPro" id="IPR014729">
    <property type="entry name" value="Rossmann-like_a/b/a_fold"/>
</dbReference>
<dbReference type="EMBL" id="JAVFKD010000012">
    <property type="protein sequence ID" value="KAK5993768.1"/>
    <property type="molecule type" value="Genomic_DNA"/>
</dbReference>
<evidence type="ECO:0000313" key="10">
    <source>
        <dbReference type="EMBL" id="KAK5993768.1"/>
    </source>
</evidence>
<comment type="caution">
    <text evidence="10">The sequence shown here is derived from an EMBL/GenBank/DDBJ whole genome shotgun (WGS) entry which is preliminary data.</text>
</comment>
<dbReference type="NCBIfam" id="NF001770">
    <property type="entry name" value="PRK00509.1"/>
    <property type="match status" value="1"/>
</dbReference>
<evidence type="ECO:0000256" key="1">
    <source>
        <dbReference type="ARBA" id="ARBA00004967"/>
    </source>
</evidence>